<dbReference type="GO" id="GO:0030432">
    <property type="term" value="P:peristalsis"/>
    <property type="evidence" value="ECO:0007669"/>
    <property type="project" value="Ensembl"/>
</dbReference>
<keyword evidence="7" id="KW-0804">Transcription</keyword>
<dbReference type="GO" id="GO:0045666">
    <property type="term" value="P:positive regulation of neuron differentiation"/>
    <property type="evidence" value="ECO:0007669"/>
    <property type="project" value="Ensembl"/>
</dbReference>
<evidence type="ECO:0000256" key="9">
    <source>
        <dbReference type="SAM" id="MobiDB-lite"/>
    </source>
</evidence>
<evidence type="ECO:0000256" key="4">
    <source>
        <dbReference type="ARBA" id="ARBA00023015"/>
    </source>
</evidence>
<proteinExistence type="predicted"/>
<dbReference type="GO" id="GO:0003682">
    <property type="term" value="F:chromatin binding"/>
    <property type="evidence" value="ECO:0007669"/>
    <property type="project" value="Ensembl"/>
</dbReference>
<feature type="region of interest" description="Disordered" evidence="9">
    <location>
        <begin position="141"/>
        <end position="186"/>
    </location>
</feature>
<dbReference type="GO" id="GO:1905747">
    <property type="term" value="P:negative regulation of saliva secretion"/>
    <property type="evidence" value="ECO:0007669"/>
    <property type="project" value="Ensembl"/>
</dbReference>
<dbReference type="GO" id="GO:0070888">
    <property type="term" value="F:E-box binding"/>
    <property type="evidence" value="ECO:0007669"/>
    <property type="project" value="Ensembl"/>
</dbReference>
<dbReference type="GO" id="GO:0098583">
    <property type="term" value="P:learned vocalization behavior"/>
    <property type="evidence" value="ECO:0007669"/>
    <property type="project" value="Ensembl"/>
</dbReference>
<dbReference type="GO" id="GO:0097094">
    <property type="term" value="P:craniofacial suture morphogenesis"/>
    <property type="evidence" value="ECO:0007669"/>
    <property type="project" value="Ensembl"/>
</dbReference>
<dbReference type="GO" id="GO:0035112">
    <property type="term" value="P:genitalia morphogenesis"/>
    <property type="evidence" value="ECO:0007669"/>
    <property type="project" value="Ensembl"/>
</dbReference>
<keyword evidence="8" id="KW-0539">Nucleus</keyword>
<gene>
    <name evidence="11" type="primary">NEUROG1</name>
</gene>
<protein>
    <submittedName>
        <fullName evidence="11">Neurogenin 1</fullName>
    </submittedName>
</protein>
<dbReference type="SMR" id="A0A9L0SYZ0"/>
<dbReference type="GO" id="GO:0010458">
    <property type="term" value="P:exit from mitosis"/>
    <property type="evidence" value="ECO:0007669"/>
    <property type="project" value="Ensembl"/>
</dbReference>
<dbReference type="Gene3D" id="4.10.280.10">
    <property type="entry name" value="Helix-loop-helix DNA-binding domain"/>
    <property type="match status" value="1"/>
</dbReference>
<dbReference type="GO" id="GO:0043204">
    <property type="term" value="C:perikaryon"/>
    <property type="evidence" value="ECO:0007669"/>
    <property type="project" value="Ensembl"/>
</dbReference>
<accession>A0A9L0SYZ0</accession>
<feature type="region of interest" description="Disordered" evidence="9">
    <location>
        <begin position="277"/>
        <end position="317"/>
    </location>
</feature>
<dbReference type="SMART" id="SM00353">
    <property type="entry name" value="HLH"/>
    <property type="match status" value="1"/>
</dbReference>
<dbReference type="SUPFAM" id="SSF47459">
    <property type="entry name" value="HLH, helix-loop-helix DNA-binding domain"/>
    <property type="match status" value="1"/>
</dbReference>
<dbReference type="GO" id="GO:0031223">
    <property type="term" value="P:auditory behavior"/>
    <property type="evidence" value="ECO:0007669"/>
    <property type="project" value="Ensembl"/>
</dbReference>
<dbReference type="GO" id="GO:0007356">
    <property type="term" value="P:thorax and anterior abdomen determination"/>
    <property type="evidence" value="ECO:0007669"/>
    <property type="project" value="Ensembl"/>
</dbReference>
<dbReference type="GO" id="GO:0042803">
    <property type="term" value="F:protein homodimerization activity"/>
    <property type="evidence" value="ECO:0007669"/>
    <property type="project" value="Ensembl"/>
</dbReference>
<reference evidence="11 12" key="1">
    <citation type="journal article" date="2009" name="Science">
        <title>Genome sequence, comparative analysis, and population genetics of the domestic horse.</title>
        <authorList>
            <consortium name="Broad Institute Genome Sequencing Platform"/>
            <consortium name="Broad Institute Whole Genome Assembly Team"/>
            <person name="Wade C.M."/>
            <person name="Giulotto E."/>
            <person name="Sigurdsson S."/>
            <person name="Zoli M."/>
            <person name="Gnerre S."/>
            <person name="Imsland F."/>
            <person name="Lear T.L."/>
            <person name="Adelson D.L."/>
            <person name="Bailey E."/>
            <person name="Bellone R.R."/>
            <person name="Bloecker H."/>
            <person name="Distl O."/>
            <person name="Edgar R.C."/>
            <person name="Garber M."/>
            <person name="Leeb T."/>
            <person name="Mauceli E."/>
            <person name="MacLeod J.N."/>
            <person name="Penedo M.C.T."/>
            <person name="Raison J.M."/>
            <person name="Sharpe T."/>
            <person name="Vogel J."/>
            <person name="Andersson L."/>
            <person name="Antczak D.F."/>
            <person name="Biagi T."/>
            <person name="Binns M.M."/>
            <person name="Chowdhary B.P."/>
            <person name="Coleman S.J."/>
            <person name="Della Valle G."/>
            <person name="Fryc S."/>
            <person name="Guerin G."/>
            <person name="Hasegawa T."/>
            <person name="Hill E.W."/>
            <person name="Jurka J."/>
            <person name="Kiialainen A."/>
            <person name="Lindgren G."/>
            <person name="Liu J."/>
            <person name="Magnani E."/>
            <person name="Mickelson J.R."/>
            <person name="Murray J."/>
            <person name="Nergadze S.G."/>
            <person name="Onofrio R."/>
            <person name="Pedroni S."/>
            <person name="Piras M.F."/>
            <person name="Raudsepp T."/>
            <person name="Rocchi M."/>
            <person name="Roeed K.H."/>
            <person name="Ryder O.A."/>
            <person name="Searle S."/>
            <person name="Skow L."/>
            <person name="Swinburne J.E."/>
            <person name="Syvaenen A.C."/>
            <person name="Tozaki T."/>
            <person name="Valberg S.J."/>
            <person name="Vaudin M."/>
            <person name="White J.R."/>
            <person name="Zody M.C."/>
            <person name="Lander E.S."/>
            <person name="Lindblad-Toh K."/>
        </authorList>
    </citation>
    <scope>NUCLEOTIDE SEQUENCE [LARGE SCALE GENOMIC DNA]</scope>
    <source>
        <strain evidence="11 12">Thoroughbred</strain>
    </source>
</reference>
<dbReference type="GO" id="GO:0045165">
    <property type="term" value="P:cell fate commitment"/>
    <property type="evidence" value="ECO:0007669"/>
    <property type="project" value="Ensembl"/>
</dbReference>
<dbReference type="GO" id="GO:1901078">
    <property type="term" value="P:negative regulation of relaxation of muscle"/>
    <property type="evidence" value="ECO:0007669"/>
    <property type="project" value="Ensembl"/>
</dbReference>
<dbReference type="FunFam" id="4.10.280.10:FF:000006">
    <property type="entry name" value="Neurogenic differentiation factor"/>
    <property type="match status" value="1"/>
</dbReference>
<evidence type="ECO:0000259" key="10">
    <source>
        <dbReference type="PROSITE" id="PS50888"/>
    </source>
</evidence>
<dbReference type="PANTHER" id="PTHR19290:SF130">
    <property type="entry name" value="NEUROGENIN-1"/>
    <property type="match status" value="1"/>
</dbReference>
<evidence type="ECO:0000256" key="2">
    <source>
        <dbReference type="ARBA" id="ARBA00022782"/>
    </source>
</evidence>
<evidence type="ECO:0000256" key="7">
    <source>
        <dbReference type="ARBA" id="ARBA00023163"/>
    </source>
</evidence>
<dbReference type="Pfam" id="PF00010">
    <property type="entry name" value="HLH"/>
    <property type="match status" value="1"/>
</dbReference>
<feature type="compositionally biased region" description="Low complexity" evidence="9">
    <location>
        <begin position="292"/>
        <end position="315"/>
    </location>
</feature>
<dbReference type="InterPro" id="IPR050359">
    <property type="entry name" value="bHLH_transcription_factors"/>
</dbReference>
<sequence>MEKLKSNHLPKVRRPVGSRRKRTQAPSRLHVSATRGTAHTFLPAPRLPIPPQGGAPGPPPEECASAANRRPPPPGFHCLETPGPRGPETAPGAARRRRLARATMPAPLETCLSDLDCTASSSSSDLSGFPTDEEDCARLQPQASASGPPVPACRGAPGIPGASDTPRAQDDDQERRRRRGRARVRSEALLHSLRRSRRVKANDRERNRMHNLNAALDALRSVLPSFPDDTKLTKIETLRFAYNYIWALAETLRLADQGLPGASARERLLPPQCAPCLPGPPSPASDAESWGSGATASPCAAAASPLSDPSSPAASEDFAYGPGDSLFSFPGLPKDLLHTTPCFMPYH</sequence>
<dbReference type="GO" id="GO:0048634">
    <property type="term" value="P:regulation of muscle organ development"/>
    <property type="evidence" value="ECO:0007669"/>
    <property type="project" value="Ensembl"/>
</dbReference>
<dbReference type="GO" id="GO:0021650">
    <property type="term" value="P:vestibulocochlear nerve formation"/>
    <property type="evidence" value="ECO:0007669"/>
    <property type="project" value="Ensembl"/>
</dbReference>
<keyword evidence="3" id="KW-0524">Neurogenesis</keyword>
<evidence type="ECO:0000256" key="3">
    <source>
        <dbReference type="ARBA" id="ARBA00022902"/>
    </source>
</evidence>
<keyword evidence="1" id="KW-0217">Developmental protein</keyword>
<keyword evidence="6" id="KW-0010">Activator</keyword>
<dbReference type="GO" id="GO:0021559">
    <property type="term" value="P:trigeminal nerve development"/>
    <property type="evidence" value="ECO:0007669"/>
    <property type="project" value="Ensembl"/>
</dbReference>
<keyword evidence="4" id="KW-0805">Transcription regulation</keyword>
<dbReference type="GO" id="GO:0071626">
    <property type="term" value="P:mastication"/>
    <property type="evidence" value="ECO:0007669"/>
    <property type="project" value="Ensembl"/>
</dbReference>
<evidence type="ECO:0000256" key="6">
    <source>
        <dbReference type="ARBA" id="ARBA00023159"/>
    </source>
</evidence>
<feature type="compositionally biased region" description="Pro residues" evidence="9">
    <location>
        <begin position="45"/>
        <end position="61"/>
    </location>
</feature>
<feature type="domain" description="BHLH" evidence="10">
    <location>
        <begin position="196"/>
        <end position="248"/>
    </location>
</feature>
<keyword evidence="2" id="KW-0221">Differentiation</keyword>
<name>A0A9L0SYZ0_HORSE</name>
<dbReference type="Proteomes" id="UP000002281">
    <property type="component" value="Chromosome 14"/>
</dbReference>
<dbReference type="GO" id="GO:0030182">
    <property type="term" value="P:neuron differentiation"/>
    <property type="evidence" value="ECO:0007669"/>
    <property type="project" value="Ensembl"/>
</dbReference>
<keyword evidence="5" id="KW-0238">DNA-binding</keyword>
<dbReference type="OMA" id="EGSWVTT"/>
<evidence type="ECO:0000256" key="8">
    <source>
        <dbReference type="ARBA" id="ARBA00023242"/>
    </source>
</evidence>
<dbReference type="PANTHER" id="PTHR19290">
    <property type="entry name" value="BASIC HELIX-LOOP-HELIX PROTEIN NEUROGENIN-RELATED"/>
    <property type="match status" value="1"/>
</dbReference>
<keyword evidence="12" id="KW-1185">Reference proteome</keyword>
<evidence type="ECO:0000256" key="5">
    <source>
        <dbReference type="ARBA" id="ARBA00023125"/>
    </source>
</evidence>
<evidence type="ECO:0000313" key="11">
    <source>
        <dbReference type="Ensembl" id="ENSECAP00000080083.1"/>
    </source>
</evidence>
<feature type="region of interest" description="Disordered" evidence="9">
    <location>
        <begin position="1"/>
        <end position="105"/>
    </location>
</feature>
<reference evidence="11" key="3">
    <citation type="submission" date="2025-09" db="UniProtKB">
        <authorList>
            <consortium name="Ensembl"/>
        </authorList>
    </citation>
    <scope>IDENTIFICATION</scope>
    <source>
        <strain evidence="11">Thoroughbred</strain>
    </source>
</reference>
<dbReference type="CDD" id="cd19716">
    <property type="entry name" value="bHLH_TS_NGN1_NeuroD3"/>
    <property type="match status" value="1"/>
</dbReference>
<dbReference type="GO" id="GO:0031536">
    <property type="term" value="P:positive regulation of exit from mitosis"/>
    <property type="evidence" value="ECO:0007669"/>
    <property type="project" value="Ensembl"/>
</dbReference>
<evidence type="ECO:0000313" key="12">
    <source>
        <dbReference type="Proteomes" id="UP000002281"/>
    </source>
</evidence>
<dbReference type="GO" id="GO:1905748">
    <property type="term" value="P:hard palate morphogenesis"/>
    <property type="evidence" value="ECO:0007669"/>
    <property type="project" value="Ensembl"/>
</dbReference>
<dbReference type="Ensembl" id="ENSECAT00000121350.1">
    <property type="protein sequence ID" value="ENSECAP00000080083.1"/>
    <property type="gene ID" value="ENSECAG00000010202.4"/>
</dbReference>
<evidence type="ECO:0000256" key="1">
    <source>
        <dbReference type="ARBA" id="ARBA00022473"/>
    </source>
</evidence>
<dbReference type="AlphaFoldDB" id="A0A9L0SYZ0"/>
<dbReference type="GO" id="GO:0045944">
    <property type="term" value="P:positive regulation of transcription by RNA polymerase II"/>
    <property type="evidence" value="ECO:0007669"/>
    <property type="project" value="Ensembl"/>
</dbReference>
<dbReference type="InterPro" id="IPR011598">
    <property type="entry name" value="bHLH_dom"/>
</dbReference>
<organism evidence="11 12">
    <name type="scientific">Equus caballus</name>
    <name type="common">Horse</name>
    <dbReference type="NCBI Taxonomy" id="9796"/>
    <lineage>
        <taxon>Eukaryota</taxon>
        <taxon>Metazoa</taxon>
        <taxon>Chordata</taxon>
        <taxon>Craniata</taxon>
        <taxon>Vertebrata</taxon>
        <taxon>Euteleostomi</taxon>
        <taxon>Mammalia</taxon>
        <taxon>Eutheria</taxon>
        <taxon>Laurasiatheria</taxon>
        <taxon>Perissodactyla</taxon>
        <taxon>Equidae</taxon>
        <taxon>Equus</taxon>
    </lineage>
</organism>
<dbReference type="GeneTree" id="ENSGT00940000162170"/>
<dbReference type="GO" id="GO:0050885">
    <property type="term" value="P:neuromuscular process controlling balance"/>
    <property type="evidence" value="ECO:0007669"/>
    <property type="project" value="Ensembl"/>
</dbReference>
<dbReference type="PROSITE" id="PS50888">
    <property type="entry name" value="BHLH"/>
    <property type="match status" value="1"/>
</dbReference>
<dbReference type="GO" id="GO:0090103">
    <property type="term" value="P:cochlea morphogenesis"/>
    <property type="evidence" value="ECO:0007669"/>
    <property type="project" value="Ensembl"/>
</dbReference>
<reference evidence="11" key="2">
    <citation type="submission" date="2025-08" db="UniProtKB">
        <authorList>
            <consortium name="Ensembl"/>
        </authorList>
    </citation>
    <scope>IDENTIFICATION</scope>
    <source>
        <strain evidence="11">Thoroughbred</strain>
    </source>
</reference>
<feature type="compositionally biased region" description="Basic residues" evidence="9">
    <location>
        <begin position="1"/>
        <end position="23"/>
    </location>
</feature>
<dbReference type="InterPro" id="IPR036638">
    <property type="entry name" value="HLH_DNA-bd_sf"/>
</dbReference>